<dbReference type="SUPFAM" id="SSF55729">
    <property type="entry name" value="Acyl-CoA N-acyltransferases (Nat)"/>
    <property type="match status" value="1"/>
</dbReference>
<gene>
    <name evidence="5" type="ORF">SAMN05660284_00287</name>
</gene>
<dbReference type="GO" id="GO:0008771">
    <property type="term" value="F:[citrate (pro-3S)-lyase] ligase activity"/>
    <property type="evidence" value="ECO:0007669"/>
    <property type="project" value="UniProtKB-EC"/>
</dbReference>
<evidence type="ECO:0000313" key="6">
    <source>
        <dbReference type="Proteomes" id="UP000242869"/>
    </source>
</evidence>
<accession>A0A1I4VMS8</accession>
<sequence length="349" mass="38275">MSWHGFEERSIDLARADEVEAVRAFLARFDLSFDASVDYTVALYQGRTMVATGSMAGEVLRNIAVAADMQGEGLTARVVSHLIQEAGARGIFHHFIYTKPDAAHLFSALGFKEIARAEPYAALLESGLGSIAEHCKMLAAQVADLPPGPRAVLVVNCNPFTLGHRAVIEKAARENASVVVLVVEEDRSLFPYADRLRLVKEGVADLTNVRVLPGGKYVISAATFPAYFTRGEEITKAQTRLDAEVFGRHIAPALGATRRYVGSEPYCAVTATYNDAMLAVLPRYGIEMLVMPRIEVEAAPVSASRVRELIRQDGWDEIAKLVPETTYRYLRAPETAAVIERIKTSQSRH</sequence>
<dbReference type="PIRSF" id="PIRSF005751">
    <property type="entry name" value="Acet_citr_lig"/>
    <property type="match status" value="1"/>
</dbReference>
<dbReference type="Gene3D" id="3.40.630.30">
    <property type="match status" value="1"/>
</dbReference>
<dbReference type="Proteomes" id="UP000242869">
    <property type="component" value="Unassembled WGS sequence"/>
</dbReference>
<dbReference type="GO" id="GO:0005524">
    <property type="term" value="F:ATP binding"/>
    <property type="evidence" value="ECO:0007669"/>
    <property type="project" value="UniProtKB-UniRule"/>
</dbReference>
<keyword evidence="1 3" id="KW-0547">Nucleotide-binding</keyword>
<dbReference type="PROSITE" id="PS51186">
    <property type="entry name" value="GNAT"/>
    <property type="match status" value="1"/>
</dbReference>
<dbReference type="RefSeq" id="WP_091190146.1">
    <property type="nucleotide sequence ID" value="NZ_FOVE01000002.1"/>
</dbReference>
<dbReference type="SMART" id="SM00764">
    <property type="entry name" value="Citrate_ly_lig"/>
    <property type="match status" value="1"/>
</dbReference>
<dbReference type="EC" id="6.2.1.22" evidence="3"/>
<keyword evidence="2 3" id="KW-0067">ATP-binding</keyword>
<dbReference type="InterPro" id="IPR016181">
    <property type="entry name" value="Acyl_CoA_acyltransferase"/>
</dbReference>
<dbReference type="GO" id="GO:0016829">
    <property type="term" value="F:lyase activity"/>
    <property type="evidence" value="ECO:0007669"/>
    <property type="project" value="UniProtKB-KW"/>
</dbReference>
<dbReference type="OrthoDB" id="9779753at2"/>
<comment type="catalytic activity">
    <reaction evidence="3">
        <text>holo-[citrate lyase ACP] + acetate + ATP = acetyl-[citrate lyase ACP] + AMP + diphosphate</text>
        <dbReference type="Rhea" id="RHEA:23788"/>
        <dbReference type="Rhea" id="RHEA-COMP:10158"/>
        <dbReference type="Rhea" id="RHEA-COMP:13710"/>
        <dbReference type="ChEBI" id="CHEBI:30089"/>
        <dbReference type="ChEBI" id="CHEBI:30616"/>
        <dbReference type="ChEBI" id="CHEBI:33019"/>
        <dbReference type="ChEBI" id="CHEBI:82683"/>
        <dbReference type="ChEBI" id="CHEBI:137976"/>
        <dbReference type="ChEBI" id="CHEBI:456215"/>
        <dbReference type="EC" id="6.2.1.22"/>
    </reaction>
</comment>
<organism evidence="5 6">
    <name type="scientific">Formivibrio citricus</name>
    <dbReference type="NCBI Taxonomy" id="83765"/>
    <lineage>
        <taxon>Bacteria</taxon>
        <taxon>Pseudomonadati</taxon>
        <taxon>Pseudomonadota</taxon>
        <taxon>Betaproteobacteria</taxon>
        <taxon>Neisseriales</taxon>
        <taxon>Chitinibacteraceae</taxon>
        <taxon>Formivibrio</taxon>
    </lineage>
</organism>
<evidence type="ECO:0000313" key="5">
    <source>
        <dbReference type="EMBL" id="SFN02608.1"/>
    </source>
</evidence>
<name>A0A1I4VMS8_9NEIS</name>
<dbReference type="STRING" id="83765.SAMN05660284_00287"/>
<dbReference type="NCBIfam" id="TIGR00124">
    <property type="entry name" value="cit_ly_ligase"/>
    <property type="match status" value="1"/>
</dbReference>
<dbReference type="Pfam" id="PF08218">
    <property type="entry name" value="Citrate_ly_lig"/>
    <property type="match status" value="1"/>
</dbReference>
<keyword evidence="3 5" id="KW-0436">Ligase</keyword>
<dbReference type="InterPro" id="IPR014729">
    <property type="entry name" value="Rossmann-like_a/b/a_fold"/>
</dbReference>
<dbReference type="Gene3D" id="3.40.50.620">
    <property type="entry name" value="HUPs"/>
    <property type="match status" value="1"/>
</dbReference>
<dbReference type="EMBL" id="FOVE01000002">
    <property type="protein sequence ID" value="SFN02608.1"/>
    <property type="molecule type" value="Genomic_DNA"/>
</dbReference>
<dbReference type="PANTHER" id="PTHR40599">
    <property type="entry name" value="[CITRATE [PRO-3S]-LYASE] LIGASE"/>
    <property type="match status" value="1"/>
</dbReference>
<dbReference type="InterPro" id="IPR005216">
    <property type="entry name" value="Citrate_lyase_ligase"/>
</dbReference>
<evidence type="ECO:0000256" key="3">
    <source>
        <dbReference type="PIRNR" id="PIRNR005751"/>
    </source>
</evidence>
<dbReference type="InterPro" id="IPR013166">
    <property type="entry name" value="Citrate_lyase_ligase_C"/>
</dbReference>
<dbReference type="SUPFAM" id="SSF52374">
    <property type="entry name" value="Nucleotidylyl transferase"/>
    <property type="match status" value="1"/>
</dbReference>
<dbReference type="GO" id="GO:0016747">
    <property type="term" value="F:acyltransferase activity, transferring groups other than amino-acyl groups"/>
    <property type="evidence" value="ECO:0007669"/>
    <property type="project" value="InterPro"/>
</dbReference>
<proteinExistence type="predicted"/>
<dbReference type="PANTHER" id="PTHR40599:SF1">
    <property type="entry name" value="[CITRATE [PRO-3S]-LYASE] LIGASE"/>
    <property type="match status" value="1"/>
</dbReference>
<evidence type="ECO:0000256" key="1">
    <source>
        <dbReference type="ARBA" id="ARBA00022741"/>
    </source>
</evidence>
<evidence type="ECO:0000259" key="4">
    <source>
        <dbReference type="PROSITE" id="PS51186"/>
    </source>
</evidence>
<dbReference type="InterPro" id="IPR000182">
    <property type="entry name" value="GNAT_dom"/>
</dbReference>
<feature type="domain" description="N-acetyltransferase" evidence="4">
    <location>
        <begin position="1"/>
        <end position="129"/>
    </location>
</feature>
<protein>
    <recommendedName>
        <fullName evidence="3">[Citrate [pro-3S]-lyase] ligase</fullName>
        <ecNumber evidence="3">6.2.1.22</ecNumber>
    </recommendedName>
</protein>
<keyword evidence="6" id="KW-1185">Reference proteome</keyword>
<keyword evidence="5" id="KW-0456">Lyase</keyword>
<evidence type="ECO:0000256" key="2">
    <source>
        <dbReference type="ARBA" id="ARBA00022840"/>
    </source>
</evidence>
<reference evidence="6" key="1">
    <citation type="submission" date="2016-10" db="EMBL/GenBank/DDBJ databases">
        <authorList>
            <person name="Varghese N."/>
            <person name="Submissions S."/>
        </authorList>
    </citation>
    <scope>NUCLEOTIDE SEQUENCE [LARGE SCALE GENOMIC DNA]</scope>
    <source>
        <strain evidence="6">DSM 6150</strain>
    </source>
</reference>
<dbReference type="AlphaFoldDB" id="A0A1I4VMS8"/>
<comment type="function">
    <text evidence="3">Acetylation of prosthetic group (2-(5''-phosphoribosyl)-3'-dephosphocoenzyme-A) of the gamma subunit of citrate lyase.</text>
</comment>